<sequence length="773" mass="88007">MKFARTLLASVAVGVAMLGTAQGEAGGEEKYQFESETSRLLDILIHSLYSNKDVFLRELVSNAVDALDKLRFLSVEAPEMLEGNEDLDVRISFDDAERTLTIRDSGIGMTKEDLIMNLGTVAKSGTTQFVEAMASQKSNADLNLIGQFGVGFYAAFLVADKVQVTSKHQNDDQHVWTSTADSSFTVVKDDSGNTLGRGTEIKLFLKEDAIEYTNQDKLEGLVKQYSEFAQFPIYLRKSKTEMVEVEDEEDEEDESEDGEDGVEDEEEDDDEEEEEEEEDSPKTKEVTTWSWERVNNQNPIWTRSKEDVKDEEYQEFYKSISKDYADALTWTHFRAEGEVEFSSILYVPSVAPPGIMQDYYNTKANVKLYVRKVLIADDLEDLLPKYMNFIKGMVDSNDLPLKVDREGLQQSKVLKVIGKKLTRKVLETLRKMSEAEQRKLNEEVVDEDIEDDDDEDDDEEAPSYSTFWKAFSKNVKLGVIEDQANRNKLVKLLRFKTSASLMPSGDMPEDSELISLETYVSRMQDWQKDIYYLAGTNMDELVQSPFLERARAKGVEVLMMDDALDEYLVQQVPEFETHKLQSLAKEGLKFGDETEDDKKREKLYKKTYKPLVDYLQNLLEDKIEKAVVSNRVTDTPAVLVSSQFGYSANMEKIMKHQAFGSGSNPMMMMSKRILELNPRSPIVADLQARVESDPDAEETSDLARVLFDMTLLNSGFDIEAKKDFSKRMQRILKVTMQLDSLDLLPEIEVPEDDEAEEEAAASVEEVEEEKVEL</sequence>
<evidence type="ECO:0000256" key="4">
    <source>
        <dbReference type="ARBA" id="ARBA00023186"/>
    </source>
</evidence>
<keyword evidence="4" id="KW-0143">Chaperone</keyword>
<dbReference type="OrthoDB" id="28737at2759"/>
<dbReference type="PANTHER" id="PTHR11528">
    <property type="entry name" value="HEAT SHOCK PROTEIN 90 FAMILY MEMBER"/>
    <property type="match status" value="1"/>
</dbReference>
<keyword evidence="8" id="KW-0346">Stress response</keyword>
<dbReference type="PRINTS" id="PR00775">
    <property type="entry name" value="HEATSHOCK90"/>
</dbReference>
<evidence type="ECO:0000256" key="3">
    <source>
        <dbReference type="ARBA" id="ARBA00022840"/>
    </source>
</evidence>
<comment type="similarity">
    <text evidence="1">Belongs to the heat shock protein 90 family.</text>
</comment>
<dbReference type="CDD" id="cd16927">
    <property type="entry name" value="HATPase_Hsp90-like"/>
    <property type="match status" value="1"/>
</dbReference>
<feature type="binding site" evidence="5">
    <location>
        <position position="109"/>
    </location>
    <ligand>
        <name>ATP</name>
        <dbReference type="ChEBI" id="CHEBI:30616"/>
    </ligand>
</feature>
<dbReference type="InterPro" id="IPR020568">
    <property type="entry name" value="Ribosomal_Su5_D2-typ_SF"/>
</dbReference>
<dbReference type="Gene3D" id="3.30.230.80">
    <property type="match status" value="1"/>
</dbReference>
<feature type="signal peptide" evidence="7">
    <location>
        <begin position="1"/>
        <end position="23"/>
    </location>
</feature>
<feature type="binding site" evidence="5">
    <location>
        <position position="104"/>
    </location>
    <ligand>
        <name>ATP</name>
        <dbReference type="ChEBI" id="CHEBI:30616"/>
    </ligand>
</feature>
<feature type="region of interest" description="Disordered" evidence="6">
    <location>
        <begin position="241"/>
        <end position="289"/>
    </location>
</feature>
<dbReference type="InterPro" id="IPR001404">
    <property type="entry name" value="Hsp90_fam"/>
</dbReference>
<dbReference type="InterPro" id="IPR019805">
    <property type="entry name" value="Heat_shock_protein_90_CS"/>
</dbReference>
<gene>
    <name evidence="8" type="ORF">FCC1311_093772</name>
</gene>
<protein>
    <submittedName>
        <fullName evidence="8">Heat shock protein 90</fullName>
    </submittedName>
</protein>
<evidence type="ECO:0000256" key="1">
    <source>
        <dbReference type="ARBA" id="ARBA00008239"/>
    </source>
</evidence>
<comment type="caution">
    <text evidence="8">The sequence shown here is derived from an EMBL/GenBank/DDBJ whole genome shotgun (WGS) entry which is preliminary data.</text>
</comment>
<feature type="compositionally biased region" description="Acidic residues" evidence="6">
    <location>
        <begin position="443"/>
        <end position="461"/>
    </location>
</feature>
<dbReference type="InterPro" id="IPR020575">
    <property type="entry name" value="Hsp90_N"/>
</dbReference>
<feature type="binding site" evidence="5">
    <location>
        <position position="405"/>
    </location>
    <ligand>
        <name>ATP</name>
        <dbReference type="ChEBI" id="CHEBI:30616"/>
    </ligand>
</feature>
<feature type="region of interest" description="Disordered" evidence="6">
    <location>
        <begin position="440"/>
        <end position="461"/>
    </location>
</feature>
<evidence type="ECO:0000256" key="2">
    <source>
        <dbReference type="ARBA" id="ARBA00022741"/>
    </source>
</evidence>
<dbReference type="Proteomes" id="UP000241890">
    <property type="component" value="Unassembled WGS sequence"/>
</dbReference>
<dbReference type="InterPro" id="IPR036890">
    <property type="entry name" value="HATPase_C_sf"/>
</dbReference>
<dbReference type="Gene3D" id="3.40.50.11260">
    <property type="match status" value="1"/>
</dbReference>
<evidence type="ECO:0000256" key="6">
    <source>
        <dbReference type="SAM" id="MobiDB-lite"/>
    </source>
</evidence>
<dbReference type="PROSITE" id="PS00298">
    <property type="entry name" value="HSP90"/>
    <property type="match status" value="1"/>
</dbReference>
<organism evidence="8 9">
    <name type="scientific">Hondaea fermentalgiana</name>
    <dbReference type="NCBI Taxonomy" id="2315210"/>
    <lineage>
        <taxon>Eukaryota</taxon>
        <taxon>Sar</taxon>
        <taxon>Stramenopiles</taxon>
        <taxon>Bigyra</taxon>
        <taxon>Labyrinthulomycetes</taxon>
        <taxon>Thraustochytrida</taxon>
        <taxon>Thraustochytriidae</taxon>
        <taxon>Hondaea</taxon>
    </lineage>
</organism>
<name>A0A2R5GWV4_9STRA</name>
<feature type="region of interest" description="Disordered" evidence="6">
    <location>
        <begin position="750"/>
        <end position="773"/>
    </location>
</feature>
<dbReference type="SUPFAM" id="SSF55874">
    <property type="entry name" value="ATPase domain of HSP90 chaperone/DNA topoisomerase II/histidine kinase"/>
    <property type="match status" value="1"/>
</dbReference>
<feature type="binding site" evidence="5">
    <location>
        <position position="58"/>
    </location>
    <ligand>
        <name>ATP</name>
        <dbReference type="ChEBI" id="CHEBI:30616"/>
    </ligand>
</feature>
<feature type="binding site" evidence="5">
    <location>
        <position position="199"/>
    </location>
    <ligand>
        <name>ATP</name>
        <dbReference type="ChEBI" id="CHEBI:30616"/>
    </ligand>
</feature>
<keyword evidence="9" id="KW-1185">Reference proteome</keyword>
<feature type="binding site" evidence="5">
    <location>
        <position position="62"/>
    </location>
    <ligand>
        <name>ATP</name>
        <dbReference type="ChEBI" id="CHEBI:30616"/>
    </ligand>
</feature>
<accession>A0A2R5GWV4</accession>
<evidence type="ECO:0000256" key="7">
    <source>
        <dbReference type="SAM" id="SignalP"/>
    </source>
</evidence>
<keyword evidence="2 5" id="KW-0547">Nucleotide-binding</keyword>
<dbReference type="SUPFAM" id="SSF54211">
    <property type="entry name" value="Ribosomal protein S5 domain 2-like"/>
    <property type="match status" value="1"/>
</dbReference>
<feature type="binding site" evidence="5">
    <location>
        <position position="117"/>
    </location>
    <ligand>
        <name>ATP</name>
        <dbReference type="ChEBI" id="CHEBI:30616"/>
    </ligand>
</feature>
<dbReference type="HAMAP" id="MF_00505">
    <property type="entry name" value="HSP90"/>
    <property type="match status" value="1"/>
</dbReference>
<dbReference type="Gene3D" id="1.20.120.790">
    <property type="entry name" value="Heat shock protein 90, C-terminal domain"/>
    <property type="match status" value="1"/>
</dbReference>
<dbReference type="Pfam" id="PF13589">
    <property type="entry name" value="HATPase_c_3"/>
    <property type="match status" value="1"/>
</dbReference>
<dbReference type="NCBIfam" id="NF003555">
    <property type="entry name" value="PRK05218.1"/>
    <property type="match status" value="1"/>
</dbReference>
<dbReference type="Pfam" id="PF00183">
    <property type="entry name" value="HSP90"/>
    <property type="match status" value="1"/>
</dbReference>
<dbReference type="FunFam" id="1.20.120.790:FF:000001">
    <property type="entry name" value="Heat shock protein 90 alpha"/>
    <property type="match status" value="1"/>
</dbReference>
<dbReference type="GO" id="GO:0016887">
    <property type="term" value="F:ATP hydrolysis activity"/>
    <property type="evidence" value="ECO:0007669"/>
    <property type="project" value="InterPro"/>
</dbReference>
<dbReference type="GO" id="GO:0005524">
    <property type="term" value="F:ATP binding"/>
    <property type="evidence" value="ECO:0007669"/>
    <property type="project" value="UniProtKB-KW"/>
</dbReference>
<dbReference type="InterPro" id="IPR037196">
    <property type="entry name" value="HSP90_C"/>
</dbReference>
<dbReference type="EMBL" id="BEYU01000145">
    <property type="protein sequence ID" value="GBG33153.1"/>
    <property type="molecule type" value="Genomic_DNA"/>
</dbReference>
<proteinExistence type="inferred from homology"/>
<evidence type="ECO:0000313" key="9">
    <source>
        <dbReference type="Proteomes" id="UP000241890"/>
    </source>
</evidence>
<dbReference type="SUPFAM" id="SSF110942">
    <property type="entry name" value="HSP90 C-terminal domain"/>
    <property type="match status" value="1"/>
</dbReference>
<feature type="binding site" evidence="5">
    <location>
        <position position="123"/>
    </location>
    <ligand>
        <name>ATP</name>
        <dbReference type="ChEBI" id="CHEBI:30616"/>
    </ligand>
</feature>
<dbReference type="GO" id="GO:0140662">
    <property type="term" value="F:ATP-dependent protein folding chaperone"/>
    <property type="evidence" value="ECO:0007669"/>
    <property type="project" value="InterPro"/>
</dbReference>
<keyword evidence="3 5" id="KW-0067">ATP-binding</keyword>
<dbReference type="GO" id="GO:0051082">
    <property type="term" value="F:unfolded protein binding"/>
    <property type="evidence" value="ECO:0007669"/>
    <property type="project" value="InterPro"/>
</dbReference>
<dbReference type="AlphaFoldDB" id="A0A2R5GWV4"/>
<feature type="compositionally biased region" description="Acidic residues" evidence="6">
    <location>
        <begin position="243"/>
        <end position="279"/>
    </location>
</feature>
<dbReference type="FunFam" id="3.30.565.10:FF:000005">
    <property type="entry name" value="Heat shock protein 90"/>
    <property type="match status" value="1"/>
</dbReference>
<dbReference type="Gene3D" id="3.30.565.10">
    <property type="entry name" value="Histidine kinase-like ATPase, C-terminal domain"/>
    <property type="match status" value="1"/>
</dbReference>
<dbReference type="InParanoid" id="A0A2R5GWV4"/>
<dbReference type="PIRSF" id="PIRSF002583">
    <property type="entry name" value="Hsp90"/>
    <property type="match status" value="1"/>
</dbReference>
<keyword evidence="7" id="KW-0732">Signal</keyword>
<feature type="chain" id="PRO_5015360124" evidence="7">
    <location>
        <begin position="24"/>
        <end position="773"/>
    </location>
</feature>
<feature type="binding site" evidence="5">
    <location>
        <begin position="124"/>
        <end position="125"/>
    </location>
    <ligand>
        <name>ATP</name>
        <dbReference type="ChEBI" id="CHEBI:30616"/>
    </ligand>
</feature>
<evidence type="ECO:0000256" key="5">
    <source>
        <dbReference type="PIRSR" id="PIRSR002583-1"/>
    </source>
</evidence>
<feature type="binding site" evidence="5">
    <location>
        <begin position="147"/>
        <end position="152"/>
    </location>
    <ligand>
        <name>ATP</name>
        <dbReference type="ChEBI" id="CHEBI:30616"/>
    </ligand>
</feature>
<reference evidence="8 9" key="1">
    <citation type="submission" date="2017-12" db="EMBL/GenBank/DDBJ databases">
        <title>Sequencing, de novo assembly and annotation of complete genome of a new Thraustochytrid species, strain FCC1311.</title>
        <authorList>
            <person name="Sedici K."/>
            <person name="Godart F."/>
            <person name="Aiese Cigliano R."/>
            <person name="Sanseverino W."/>
            <person name="Barakat M."/>
            <person name="Ortet P."/>
            <person name="Marechal E."/>
            <person name="Cagnac O."/>
            <person name="Amato A."/>
        </authorList>
    </citation>
    <scope>NUCLEOTIDE SEQUENCE [LARGE SCALE GENOMIC DNA]</scope>
</reference>
<evidence type="ECO:0000313" key="8">
    <source>
        <dbReference type="EMBL" id="GBG33153.1"/>
    </source>
</evidence>